<reference evidence="2 3" key="1">
    <citation type="submission" date="2019-05" db="EMBL/GenBank/DDBJ databases">
        <authorList>
            <person name="Zhang J.-Y."/>
            <person name="Feg X."/>
            <person name="Du Z.-J."/>
        </authorList>
    </citation>
    <scope>NUCLEOTIDE SEQUENCE [LARGE SCALE GENOMIC DNA]</scope>
    <source>
        <strain evidence="2 3">RZ26</strain>
    </source>
</reference>
<organism evidence="2 3">
    <name type="scientific">Maribacter algarum</name>
    <name type="common">ex Zhang et al. 2020</name>
    <dbReference type="NCBI Taxonomy" id="2578118"/>
    <lineage>
        <taxon>Bacteria</taxon>
        <taxon>Pseudomonadati</taxon>
        <taxon>Bacteroidota</taxon>
        <taxon>Flavobacteriia</taxon>
        <taxon>Flavobacteriales</taxon>
        <taxon>Flavobacteriaceae</taxon>
        <taxon>Maribacter</taxon>
    </lineage>
</organism>
<proteinExistence type="predicted"/>
<dbReference type="EMBL" id="VATY01000003">
    <property type="protein sequence ID" value="TMM56340.1"/>
    <property type="molecule type" value="Genomic_DNA"/>
</dbReference>
<evidence type="ECO:0000259" key="1">
    <source>
        <dbReference type="Pfam" id="PF01551"/>
    </source>
</evidence>
<feature type="domain" description="M23ase beta-sheet core" evidence="1">
    <location>
        <begin position="84"/>
        <end position="168"/>
    </location>
</feature>
<dbReference type="CDD" id="cd12797">
    <property type="entry name" value="M23_peptidase"/>
    <property type="match status" value="1"/>
</dbReference>
<evidence type="ECO:0000313" key="3">
    <source>
        <dbReference type="Proteomes" id="UP000310314"/>
    </source>
</evidence>
<dbReference type="InterPro" id="IPR011055">
    <property type="entry name" value="Dup_hybrid_motif"/>
</dbReference>
<dbReference type="InterPro" id="IPR050570">
    <property type="entry name" value="Cell_wall_metabolism_enzyme"/>
</dbReference>
<dbReference type="AlphaFoldDB" id="A0A5S3PUH4"/>
<dbReference type="Gene3D" id="2.70.70.10">
    <property type="entry name" value="Glucose Permease (Domain IIA)"/>
    <property type="match status" value="1"/>
</dbReference>
<evidence type="ECO:0000313" key="2">
    <source>
        <dbReference type="EMBL" id="TMM56340.1"/>
    </source>
</evidence>
<keyword evidence="3" id="KW-1185">Reference proteome</keyword>
<sequence length="210" mass="22659">MALSSCGMSANDQKALSNSGETITDTIFLDSIPNKRIEIDSSKIAFGFDFPVGKPDAKGYYDYQGFTKNNHLGEDWNGVGGSNTDLGDTIYAIGNGQVTYAEDFGGGWGNTVRIVHELPNGSKYESVYAHCDTILTIANAWVIKGDHIGTIGTAHGQYLAHLHLEIREEVGLPIGNGYSTDTTGYVNPTAFITANRQISNEIDDVSTKNQ</sequence>
<dbReference type="PANTHER" id="PTHR21666:SF270">
    <property type="entry name" value="MUREIN HYDROLASE ACTIVATOR ENVC"/>
    <property type="match status" value="1"/>
</dbReference>
<name>A0A5S3PUH4_9FLAO</name>
<accession>A0A5S3PUH4</accession>
<protein>
    <submittedName>
        <fullName evidence="2">M23 family metallopeptidase</fullName>
    </submittedName>
</protein>
<dbReference type="OrthoDB" id="1188206at2"/>
<comment type="caution">
    <text evidence="2">The sequence shown here is derived from an EMBL/GenBank/DDBJ whole genome shotgun (WGS) entry which is preliminary data.</text>
</comment>
<dbReference type="Proteomes" id="UP000310314">
    <property type="component" value="Unassembled WGS sequence"/>
</dbReference>
<dbReference type="SUPFAM" id="SSF51261">
    <property type="entry name" value="Duplicated hybrid motif"/>
    <property type="match status" value="1"/>
</dbReference>
<dbReference type="GO" id="GO:0004222">
    <property type="term" value="F:metalloendopeptidase activity"/>
    <property type="evidence" value="ECO:0007669"/>
    <property type="project" value="TreeGrafter"/>
</dbReference>
<gene>
    <name evidence="2" type="ORF">FEE95_15695</name>
</gene>
<dbReference type="InterPro" id="IPR016047">
    <property type="entry name" value="M23ase_b-sheet_dom"/>
</dbReference>
<dbReference type="Pfam" id="PF01551">
    <property type="entry name" value="Peptidase_M23"/>
    <property type="match status" value="1"/>
</dbReference>
<dbReference type="PANTHER" id="PTHR21666">
    <property type="entry name" value="PEPTIDASE-RELATED"/>
    <property type="match status" value="1"/>
</dbReference>